<evidence type="ECO:0000256" key="4">
    <source>
        <dbReference type="SAM" id="MobiDB-lite"/>
    </source>
</evidence>
<feature type="compositionally biased region" description="Polar residues" evidence="4">
    <location>
        <begin position="358"/>
        <end position="379"/>
    </location>
</feature>
<dbReference type="Pfam" id="PF00057">
    <property type="entry name" value="Ldl_recept_a"/>
    <property type="match status" value="1"/>
</dbReference>
<dbReference type="SUPFAM" id="SSF57424">
    <property type="entry name" value="LDL receptor-like module"/>
    <property type="match status" value="1"/>
</dbReference>
<dbReference type="Gene3D" id="2.60.120.290">
    <property type="entry name" value="Spermadhesin, CUB domain"/>
    <property type="match status" value="1"/>
</dbReference>
<feature type="disulfide bond" evidence="3">
    <location>
        <begin position="196"/>
        <end position="211"/>
    </location>
</feature>
<evidence type="ECO:0000313" key="8">
    <source>
        <dbReference type="Proteomes" id="UP001233999"/>
    </source>
</evidence>
<keyword evidence="5" id="KW-0812">Transmembrane</keyword>
<feature type="compositionally biased region" description="Basic residues" evidence="4">
    <location>
        <begin position="333"/>
        <end position="355"/>
    </location>
</feature>
<dbReference type="InterPro" id="IPR000859">
    <property type="entry name" value="CUB_dom"/>
</dbReference>
<dbReference type="Pfam" id="PF00431">
    <property type="entry name" value="CUB"/>
    <property type="match status" value="1"/>
</dbReference>
<feature type="compositionally biased region" description="Low complexity" evidence="4">
    <location>
        <begin position="470"/>
        <end position="503"/>
    </location>
</feature>
<feature type="transmembrane region" description="Helical" evidence="5">
    <location>
        <begin position="233"/>
        <end position="260"/>
    </location>
</feature>
<keyword evidence="5" id="KW-0472">Membrane</keyword>
<feature type="region of interest" description="Disordered" evidence="4">
    <location>
        <begin position="467"/>
        <end position="516"/>
    </location>
</feature>
<keyword evidence="5" id="KW-1133">Transmembrane helix</keyword>
<proteinExistence type="predicted"/>
<reference evidence="7" key="2">
    <citation type="submission" date="2023-05" db="EMBL/GenBank/DDBJ databases">
        <authorList>
            <person name="Fouks B."/>
        </authorList>
    </citation>
    <scope>NUCLEOTIDE SEQUENCE</scope>
    <source>
        <strain evidence="7">Stay&amp;Tobe</strain>
        <tissue evidence="7">Testes</tissue>
    </source>
</reference>
<reference evidence="7" key="1">
    <citation type="journal article" date="2023" name="IScience">
        <title>Live-bearing cockroach genome reveals convergent evolutionary mechanisms linked to viviparity in insects and beyond.</title>
        <authorList>
            <person name="Fouks B."/>
            <person name="Harrison M.C."/>
            <person name="Mikhailova A.A."/>
            <person name="Marchal E."/>
            <person name="English S."/>
            <person name="Carruthers M."/>
            <person name="Jennings E.C."/>
            <person name="Chiamaka E.L."/>
            <person name="Frigard R.A."/>
            <person name="Pippel M."/>
            <person name="Attardo G.M."/>
            <person name="Benoit J.B."/>
            <person name="Bornberg-Bauer E."/>
            <person name="Tobe S.S."/>
        </authorList>
    </citation>
    <scope>NUCLEOTIDE SEQUENCE</scope>
    <source>
        <strain evidence="7">Stay&amp;Tobe</strain>
    </source>
</reference>
<evidence type="ECO:0000256" key="2">
    <source>
        <dbReference type="ARBA" id="ARBA00023157"/>
    </source>
</evidence>
<dbReference type="CDD" id="cd00041">
    <property type="entry name" value="CUB"/>
    <property type="match status" value="1"/>
</dbReference>
<name>A0AAD7ZST5_DIPPU</name>
<dbReference type="Proteomes" id="UP001233999">
    <property type="component" value="Unassembled WGS sequence"/>
</dbReference>
<comment type="caution">
    <text evidence="7">The sequence shown here is derived from an EMBL/GenBank/DDBJ whole genome shotgun (WGS) entry which is preliminary data.</text>
</comment>
<dbReference type="EMBL" id="JASPKZ010007182">
    <property type="protein sequence ID" value="KAJ9586250.1"/>
    <property type="molecule type" value="Genomic_DNA"/>
</dbReference>
<dbReference type="AlphaFoldDB" id="A0AAD7ZST5"/>
<evidence type="ECO:0000256" key="1">
    <source>
        <dbReference type="ARBA" id="ARBA00022737"/>
    </source>
</evidence>
<protein>
    <recommendedName>
        <fullName evidence="6">CUB domain-containing protein</fullName>
    </recommendedName>
</protein>
<accession>A0AAD7ZST5</accession>
<dbReference type="Gene3D" id="4.10.400.10">
    <property type="entry name" value="Low-density Lipoprotein Receptor"/>
    <property type="match status" value="1"/>
</dbReference>
<feature type="domain" description="CUB" evidence="6">
    <location>
        <begin position="16"/>
        <end position="134"/>
    </location>
</feature>
<dbReference type="PANTHER" id="PTHR24251">
    <property type="entry name" value="OVOCHYMASE-RELATED"/>
    <property type="match status" value="1"/>
</dbReference>
<dbReference type="SUPFAM" id="SSF49854">
    <property type="entry name" value="Spermadhesin, CUB domain"/>
    <property type="match status" value="1"/>
</dbReference>
<comment type="caution">
    <text evidence="3">Lacks conserved residue(s) required for the propagation of feature annotation.</text>
</comment>
<evidence type="ECO:0000259" key="6">
    <source>
        <dbReference type="PROSITE" id="PS01180"/>
    </source>
</evidence>
<dbReference type="SMART" id="SM00192">
    <property type="entry name" value="LDLa"/>
    <property type="match status" value="1"/>
</dbReference>
<feature type="region of interest" description="Disordered" evidence="4">
    <location>
        <begin position="319"/>
        <end position="379"/>
    </location>
</feature>
<organism evidence="7 8">
    <name type="scientific">Diploptera punctata</name>
    <name type="common">Pacific beetle cockroach</name>
    <dbReference type="NCBI Taxonomy" id="6984"/>
    <lineage>
        <taxon>Eukaryota</taxon>
        <taxon>Metazoa</taxon>
        <taxon>Ecdysozoa</taxon>
        <taxon>Arthropoda</taxon>
        <taxon>Hexapoda</taxon>
        <taxon>Insecta</taxon>
        <taxon>Pterygota</taxon>
        <taxon>Neoptera</taxon>
        <taxon>Polyneoptera</taxon>
        <taxon>Dictyoptera</taxon>
        <taxon>Blattodea</taxon>
        <taxon>Blaberoidea</taxon>
        <taxon>Blaberidae</taxon>
        <taxon>Diplopterinae</taxon>
        <taxon>Diploptera</taxon>
    </lineage>
</organism>
<gene>
    <name evidence="7" type="ORF">L9F63_020112</name>
</gene>
<dbReference type="InterPro" id="IPR002172">
    <property type="entry name" value="LDrepeatLR_classA_rpt"/>
</dbReference>
<dbReference type="SMART" id="SM00042">
    <property type="entry name" value="CUB"/>
    <property type="match status" value="1"/>
</dbReference>
<dbReference type="InterPro" id="IPR036055">
    <property type="entry name" value="LDL_receptor-like_sf"/>
</dbReference>
<dbReference type="InterPro" id="IPR035914">
    <property type="entry name" value="Sperma_CUB_dom_sf"/>
</dbReference>
<evidence type="ECO:0000313" key="7">
    <source>
        <dbReference type="EMBL" id="KAJ9586250.1"/>
    </source>
</evidence>
<sequence length="516" mass="57000">FIGMAEASQYSHQIRMPNYIELDNLNGTISSPNYPVLYPNYTSCTWIINSPAKSLVKLRILDFDIEEDMSCRYPPCCTHTWLSIPEGGGGTKQYCGHFRPPHVVTVSQTKINVKFHTSKVVRGGRGFQLNYTVILPNSCSGSCTDRGESRCINNATHRCNGEADCILGRDHIDCKCAPGEYPCRSGDVCYKIHQHCDNKADCSDFSDEIACEKNCDDDCGDSSDEQSCIKLSIITAAIMGSLICGLLLVIAVGCMCRLYSLRLAVSNNYRIHHDEISPVPSGLRAIPHPDDFFHREPPPAYTVAVGECQQLQRVPPQASSHGFTLATSDHHPSNTRHHHGNRRSSRRYNSRRRSQRNVGNNTTPSVIDSTHSRNRSSYYSDLPPLHSLVHSQAIPVSTTLETSLAAQQRESMIVSGHGTNENKTTNSNHNPISSSLSMISREQRDLPTPVELYDTCLVHLEPDMEATDGRYSSPLFSSTSTSSSESPSRESVTSSTSLLSYLSGNDDTQLLVVPPQ</sequence>
<keyword evidence="2 3" id="KW-1015">Disulfide bond</keyword>
<evidence type="ECO:0000256" key="5">
    <source>
        <dbReference type="SAM" id="Phobius"/>
    </source>
</evidence>
<dbReference type="CDD" id="cd00112">
    <property type="entry name" value="LDLa"/>
    <property type="match status" value="1"/>
</dbReference>
<dbReference type="PROSITE" id="PS01180">
    <property type="entry name" value="CUB"/>
    <property type="match status" value="1"/>
</dbReference>
<dbReference type="PROSITE" id="PS50068">
    <property type="entry name" value="LDLRA_2"/>
    <property type="match status" value="1"/>
</dbReference>
<keyword evidence="8" id="KW-1185">Reference proteome</keyword>
<evidence type="ECO:0000256" key="3">
    <source>
        <dbReference type="PROSITE-ProRule" id="PRU00124"/>
    </source>
</evidence>
<dbReference type="PANTHER" id="PTHR24251:SF30">
    <property type="entry name" value="MEMBRANE FRIZZLED-RELATED PROTEIN"/>
    <property type="match status" value="1"/>
</dbReference>
<keyword evidence="1" id="KW-0677">Repeat</keyword>
<feature type="non-terminal residue" evidence="7">
    <location>
        <position position="1"/>
    </location>
</feature>